<evidence type="ECO:0000256" key="6">
    <source>
        <dbReference type="RuleBase" id="RU000370"/>
    </source>
</evidence>
<dbReference type="Pfam" id="PF00115">
    <property type="entry name" value="COX1"/>
    <property type="match status" value="1"/>
</dbReference>
<dbReference type="GO" id="GO:0009060">
    <property type="term" value="P:aerobic respiration"/>
    <property type="evidence" value="ECO:0007669"/>
    <property type="project" value="InterPro"/>
</dbReference>
<comment type="caution">
    <text evidence="9">The sequence shown here is derived from an EMBL/GenBank/DDBJ whole genome shotgun (WGS) entry which is preliminary data.</text>
</comment>
<dbReference type="GO" id="GO:0016020">
    <property type="term" value="C:membrane"/>
    <property type="evidence" value="ECO:0007669"/>
    <property type="project" value="UniProtKB-SubCell"/>
</dbReference>
<feature type="transmembrane region" description="Helical" evidence="7">
    <location>
        <begin position="343"/>
        <end position="365"/>
    </location>
</feature>
<dbReference type="AlphaFoldDB" id="A0A7W8IGM9"/>
<dbReference type="PRINTS" id="PR01165">
    <property type="entry name" value="CYCOXIDASEI"/>
</dbReference>
<name>A0A7W8IGM9_9BACT</name>
<proteinExistence type="inferred from homology"/>
<accession>A0A7W8IGM9</accession>
<feature type="transmembrane region" description="Helical" evidence="7">
    <location>
        <begin position="38"/>
        <end position="58"/>
    </location>
</feature>
<organism evidence="9 10">
    <name type="scientific">Tunturiibacter empetritectus</name>
    <dbReference type="NCBI Taxonomy" id="3069691"/>
    <lineage>
        <taxon>Bacteria</taxon>
        <taxon>Pseudomonadati</taxon>
        <taxon>Acidobacteriota</taxon>
        <taxon>Terriglobia</taxon>
        <taxon>Terriglobales</taxon>
        <taxon>Acidobacteriaceae</taxon>
        <taxon>Tunturiibacter</taxon>
    </lineage>
</organism>
<keyword evidence="2 6" id="KW-0679">Respiratory chain</keyword>
<dbReference type="PANTHER" id="PTHR10422:SF18">
    <property type="entry name" value="CYTOCHROME C OXIDASE SUBUNIT 1"/>
    <property type="match status" value="1"/>
</dbReference>
<keyword evidence="4 7" id="KW-1133">Transmembrane helix</keyword>
<evidence type="ECO:0000313" key="9">
    <source>
        <dbReference type="EMBL" id="MBB5315870.1"/>
    </source>
</evidence>
<evidence type="ECO:0000313" key="10">
    <source>
        <dbReference type="Proteomes" id="UP000568106"/>
    </source>
</evidence>
<evidence type="ECO:0000259" key="8">
    <source>
        <dbReference type="PROSITE" id="PS50855"/>
    </source>
</evidence>
<evidence type="ECO:0000256" key="5">
    <source>
        <dbReference type="ARBA" id="ARBA00023136"/>
    </source>
</evidence>
<keyword evidence="6" id="KW-0479">Metal-binding</keyword>
<comment type="similarity">
    <text evidence="6">Belongs to the heme-copper respiratory oxidase family.</text>
</comment>
<keyword evidence="6" id="KW-0349">Heme</keyword>
<feature type="domain" description="Cytochrome oxidase subunit I profile" evidence="8">
    <location>
        <begin position="18"/>
        <end position="573"/>
    </location>
</feature>
<dbReference type="GO" id="GO:0004129">
    <property type="term" value="F:cytochrome-c oxidase activity"/>
    <property type="evidence" value="ECO:0007669"/>
    <property type="project" value="InterPro"/>
</dbReference>
<evidence type="ECO:0000256" key="2">
    <source>
        <dbReference type="ARBA" id="ARBA00022660"/>
    </source>
</evidence>
<evidence type="ECO:0000256" key="7">
    <source>
        <dbReference type="SAM" id="Phobius"/>
    </source>
</evidence>
<reference evidence="9" key="1">
    <citation type="submission" date="2020-08" db="EMBL/GenBank/DDBJ databases">
        <title>Genomic Encyclopedia of Type Strains, Phase IV (KMG-V): Genome sequencing to study the core and pangenomes of soil and plant-associated prokaryotes.</title>
        <authorList>
            <person name="Whitman W."/>
        </authorList>
    </citation>
    <scope>NUCLEOTIDE SEQUENCE [LARGE SCALE GENOMIC DNA]</scope>
    <source>
        <strain evidence="9">M8UP27</strain>
    </source>
</reference>
<dbReference type="PROSITE" id="PS00077">
    <property type="entry name" value="COX1_CUB"/>
    <property type="match status" value="1"/>
</dbReference>
<dbReference type="PROSITE" id="PS50855">
    <property type="entry name" value="COX1"/>
    <property type="match status" value="1"/>
</dbReference>
<gene>
    <name evidence="9" type="ORF">HDF09_000520</name>
</gene>
<evidence type="ECO:0000256" key="3">
    <source>
        <dbReference type="ARBA" id="ARBA00022692"/>
    </source>
</evidence>
<keyword evidence="5 7" id="KW-0472">Membrane</keyword>
<keyword evidence="6" id="KW-0408">Iron</keyword>
<feature type="transmembrane region" description="Helical" evidence="7">
    <location>
        <begin position="409"/>
        <end position="435"/>
    </location>
</feature>
<feature type="transmembrane region" description="Helical" evidence="7">
    <location>
        <begin position="213"/>
        <end position="238"/>
    </location>
</feature>
<dbReference type="Gene3D" id="1.20.210.10">
    <property type="entry name" value="Cytochrome c oxidase-like, subunit I domain"/>
    <property type="match status" value="1"/>
</dbReference>
<dbReference type="InterPro" id="IPR023616">
    <property type="entry name" value="Cyt_c_oxase-like_su1_dom"/>
</dbReference>
<feature type="transmembrane region" description="Helical" evidence="7">
    <location>
        <begin position="513"/>
        <end position="533"/>
    </location>
</feature>
<dbReference type="EMBL" id="JACHDY010000001">
    <property type="protein sequence ID" value="MBB5315870.1"/>
    <property type="molecule type" value="Genomic_DNA"/>
</dbReference>
<feature type="transmembrane region" description="Helical" evidence="7">
    <location>
        <begin position="78"/>
        <end position="105"/>
    </location>
</feature>
<dbReference type="GO" id="GO:0020037">
    <property type="term" value="F:heme binding"/>
    <property type="evidence" value="ECO:0007669"/>
    <property type="project" value="InterPro"/>
</dbReference>
<feature type="transmembrane region" description="Helical" evidence="7">
    <location>
        <begin position="126"/>
        <end position="153"/>
    </location>
</feature>
<dbReference type="InterPro" id="IPR036927">
    <property type="entry name" value="Cyt_c_oxase-like_su1_sf"/>
</dbReference>
<feature type="transmembrane region" description="Helical" evidence="7">
    <location>
        <begin position="312"/>
        <end position="331"/>
    </location>
</feature>
<protein>
    <submittedName>
        <fullName evidence="9">Cytochrome c oxidase subunit 1</fullName>
    </submittedName>
</protein>
<evidence type="ECO:0000256" key="1">
    <source>
        <dbReference type="ARBA" id="ARBA00004141"/>
    </source>
</evidence>
<evidence type="ECO:0000256" key="4">
    <source>
        <dbReference type="ARBA" id="ARBA00022989"/>
    </source>
</evidence>
<dbReference type="InterPro" id="IPR023615">
    <property type="entry name" value="Cyt_c_Oxase_su1_BS"/>
</dbReference>
<dbReference type="Proteomes" id="UP000568106">
    <property type="component" value="Unassembled WGS sequence"/>
</dbReference>
<dbReference type="SUPFAM" id="SSF81442">
    <property type="entry name" value="Cytochrome c oxidase subunit I-like"/>
    <property type="match status" value="1"/>
</dbReference>
<dbReference type="InterPro" id="IPR000883">
    <property type="entry name" value="Cyt_C_Oxase_1"/>
</dbReference>
<keyword evidence="10" id="KW-1185">Reference proteome</keyword>
<keyword evidence="3 6" id="KW-0812">Transmembrane</keyword>
<dbReference type="GO" id="GO:0022904">
    <property type="term" value="P:respiratory electron transport chain"/>
    <property type="evidence" value="ECO:0007669"/>
    <property type="project" value="TreeGrafter"/>
</dbReference>
<keyword evidence="6" id="KW-0813">Transport</keyword>
<dbReference type="GO" id="GO:0015990">
    <property type="term" value="P:electron transport coupled proton transport"/>
    <property type="evidence" value="ECO:0007669"/>
    <property type="project" value="TreeGrafter"/>
</dbReference>
<feature type="transmembrane region" description="Helical" evidence="7">
    <location>
        <begin position="282"/>
        <end position="300"/>
    </location>
</feature>
<feature type="transmembrane region" description="Helical" evidence="7">
    <location>
        <begin position="456"/>
        <end position="474"/>
    </location>
</feature>
<feature type="transmembrane region" description="Helical" evidence="7">
    <location>
        <begin position="377"/>
        <end position="397"/>
    </location>
</feature>
<feature type="transmembrane region" description="Helical" evidence="7">
    <location>
        <begin position="173"/>
        <end position="193"/>
    </location>
</feature>
<comment type="subcellular location">
    <subcellularLocation>
        <location evidence="1">Membrane</location>
        <topology evidence="1">Multi-pass membrane protein</topology>
    </subcellularLocation>
</comment>
<sequence length="618" mass="67253">MTPPFNTPPAQPHPASSTSPRLRAALFSTDHRVIGIQYLVLALIAVVIGTLLSLLMRIHLVWPDWPLPLHGPILPEDYLALVTIHGTIMLFFVLTTAPQAGFGNLILPAQIGARSMAFPALNAASFWLTAAALLILLSSTFVPGGAAISGWTAYPPLSAVASSGPGQALGMDLWLTSIALFAIASTASSINTLTTILRNRCHGMTWERLPLTVWGWFTAALLSIIAFSVLLAAILLLFCDRHAGTSFFLPTGDLVNGILHQGGNGSPLLWLHLFWFFGHPEVYIAILPGMGLTSMLLANFSHRRVFAYRTMITTTLLIGLLGILLWGHHMFVAGLNPFASSAFSISTMAIALPAAAKVLSWLATIWRSRPSYKTPMLFALGFVSLFLTGGLTGPILAQPILDEYLHNTFFVVAHFHLIMAMAGIFGLYAATYYWFPLLTATSQHPGRLLSEPLGHLHFWCTLLGAYAVFLPMHLTGLAGEPRHYGQLTGIPGPGGSLSPAGALLSHTLPLNRFITYAAIFLATAQLIFLFNLARSLRKGKIASSNPWQATTLEWHPSMNPFPPLPASDTPEISVHRAPCHYQPCHYQSNKVEVSFLPQWAPIPFEQDEIEDVTDTKPE</sequence>
<dbReference type="PANTHER" id="PTHR10422">
    <property type="entry name" value="CYTOCHROME C OXIDASE SUBUNIT 1"/>
    <property type="match status" value="1"/>
</dbReference>
<keyword evidence="6" id="KW-0249">Electron transport</keyword>